<reference evidence="3 4" key="1">
    <citation type="submission" date="2024-09" db="EMBL/GenBank/DDBJ databases">
        <authorList>
            <person name="Sun Q."/>
            <person name="Mori K."/>
        </authorList>
    </citation>
    <scope>NUCLEOTIDE SEQUENCE [LARGE SCALE GENOMIC DNA]</scope>
    <source>
        <strain evidence="3 4">JCM 1342</strain>
    </source>
</reference>
<dbReference type="Gene3D" id="3.40.50.720">
    <property type="entry name" value="NAD(P)-binding Rossmann-like Domain"/>
    <property type="match status" value="1"/>
</dbReference>
<dbReference type="InterPro" id="IPR036291">
    <property type="entry name" value="NAD(P)-bd_dom_sf"/>
</dbReference>
<evidence type="ECO:0000256" key="1">
    <source>
        <dbReference type="ARBA" id="ARBA00007637"/>
    </source>
</evidence>
<evidence type="ECO:0000259" key="2">
    <source>
        <dbReference type="Pfam" id="PF01370"/>
    </source>
</evidence>
<dbReference type="Proteomes" id="UP001589611">
    <property type="component" value="Unassembled WGS sequence"/>
</dbReference>
<gene>
    <name evidence="3" type="ORF">ACFFPJ_08405</name>
</gene>
<comment type="caution">
    <text evidence="3">The sequence shown here is derived from an EMBL/GenBank/DDBJ whole genome shotgun (WGS) entry which is preliminary data.</text>
</comment>
<protein>
    <submittedName>
        <fullName evidence="3">NAD-dependent epimerase/dehydratase family protein</fullName>
    </submittedName>
</protein>
<accession>A0ABV5T1N6</accession>
<keyword evidence="4" id="KW-1185">Reference proteome</keyword>
<dbReference type="InterPro" id="IPR001509">
    <property type="entry name" value="Epimerase_deHydtase"/>
</dbReference>
<dbReference type="SUPFAM" id="SSF51735">
    <property type="entry name" value="NAD(P)-binding Rossmann-fold domains"/>
    <property type="match status" value="1"/>
</dbReference>
<dbReference type="RefSeq" id="WP_344712342.1">
    <property type="nucleotide sequence ID" value="NZ_BAAAWH010000001.1"/>
</dbReference>
<evidence type="ECO:0000313" key="4">
    <source>
        <dbReference type="Proteomes" id="UP001589611"/>
    </source>
</evidence>
<evidence type="ECO:0000313" key="3">
    <source>
        <dbReference type="EMBL" id="MFB9645817.1"/>
    </source>
</evidence>
<comment type="similarity">
    <text evidence="1">Belongs to the NAD(P)-dependent epimerase/dehydratase family.</text>
</comment>
<feature type="domain" description="NAD-dependent epimerase/dehydratase" evidence="2">
    <location>
        <begin position="172"/>
        <end position="286"/>
    </location>
</feature>
<organism evidence="3 4">
    <name type="scientific">Microbacterium terregens</name>
    <dbReference type="NCBI Taxonomy" id="69363"/>
    <lineage>
        <taxon>Bacteria</taxon>
        <taxon>Bacillati</taxon>
        <taxon>Actinomycetota</taxon>
        <taxon>Actinomycetes</taxon>
        <taxon>Micrococcales</taxon>
        <taxon>Microbacteriaceae</taxon>
        <taxon>Microbacterium</taxon>
    </lineage>
</organism>
<dbReference type="PRINTS" id="PR01713">
    <property type="entry name" value="NUCEPIMERASE"/>
</dbReference>
<dbReference type="Pfam" id="PF01370">
    <property type="entry name" value="Epimerase"/>
    <property type="match status" value="2"/>
</dbReference>
<name>A0ABV5T1N6_9MICO</name>
<proteinExistence type="inferred from homology"/>
<dbReference type="EMBL" id="JBHMBE010000003">
    <property type="protein sequence ID" value="MFB9645817.1"/>
    <property type="molecule type" value="Genomic_DNA"/>
</dbReference>
<dbReference type="PANTHER" id="PTHR43000">
    <property type="entry name" value="DTDP-D-GLUCOSE 4,6-DEHYDRATASE-RELATED"/>
    <property type="match status" value="1"/>
</dbReference>
<feature type="domain" description="NAD-dependent epimerase/dehydratase" evidence="2">
    <location>
        <begin position="5"/>
        <end position="141"/>
    </location>
</feature>
<sequence length="378" mass="40460">MPDHVLITGGAGFIGTRLARRFVADGHTVVVLDALIPQVHGDDPAVTSPLLRSLDGVAEVIHGTVTSTDDLRRALAGATVVVHLAAETGTGQSMYEINRYTETNVGGTAKMLDLLANEPHGVRRILLASSRSIYGEGAYRTEEGGIVYPPHRADADMAAGDFEVHLSGAGALTVLPTDENAKLHPSSVYGITKQVQESLILTVAPTIGIEPVSLRYQNVYGPGQSLKNPYTGILSIFSTLIRQGKEINIFEDGLESRDFVYIDDVVEATFRAAAHPGAAGGVFNVGSGVATTVLEVIDSLFAAFGTEVPTRVSGNYRLGDIRHNIADTTRLRSILGYSPSIGFREGVARFVEWALTEPIEGDDYERSLAEMSSRNLLK</sequence>